<gene>
    <name evidence="2" type="ORF">IV56_GL000052</name>
</gene>
<proteinExistence type="predicted"/>
<dbReference type="InterPro" id="IPR023210">
    <property type="entry name" value="NADP_OxRdtase_dom"/>
</dbReference>
<organism evidence="2 3">
    <name type="scientific">Lacticaseibacillus saniviri JCM 17471 = DSM 24301</name>
    <dbReference type="NCBI Taxonomy" id="1293598"/>
    <lineage>
        <taxon>Bacteria</taxon>
        <taxon>Bacillati</taxon>
        <taxon>Bacillota</taxon>
        <taxon>Bacilli</taxon>
        <taxon>Lactobacillales</taxon>
        <taxon>Lactobacillaceae</taxon>
        <taxon>Lacticaseibacillus</taxon>
    </lineage>
</organism>
<dbReference type="SUPFAM" id="SSF51430">
    <property type="entry name" value="NAD(P)-linked oxidoreductase"/>
    <property type="match status" value="1"/>
</dbReference>
<dbReference type="Gene3D" id="3.20.20.100">
    <property type="entry name" value="NADP-dependent oxidoreductase domain"/>
    <property type="match status" value="1"/>
</dbReference>
<sequence length="320" mass="35434">MLEVLIGSELKEEFRMRMLDLGGSGLISSEIALGVMRITKLDHQGAVKLLESAHNAGVNFFDNADIYDGGHAEEVFGAALKDASFDRSDVLVQTKVGIVDHRYDFSKQHILEAVDASLARLGTDYVDSLLLHRPDPLMEPDDIAEAFLQLQNSGKVRQFGVSNFNPMQVELLQQAVPQRLIANQLQLSIMHTGMIDFGLHTNMSDPRSVNHDGGILEYSRMAGMAIQAWSPYQYGFFEGVFIDNPKFPELNKLLHELADKYNTNVNAIASAWILRIPGDIQVIAGTTNADRIAQIAEADQAPLTAQEWYDVYFAAGNDLP</sequence>
<dbReference type="GO" id="GO:0016491">
    <property type="term" value="F:oxidoreductase activity"/>
    <property type="evidence" value="ECO:0007669"/>
    <property type="project" value="InterPro"/>
</dbReference>
<feature type="domain" description="NADP-dependent oxidoreductase" evidence="1">
    <location>
        <begin position="30"/>
        <end position="308"/>
    </location>
</feature>
<dbReference type="EMBL" id="JQCE01000001">
    <property type="protein sequence ID" value="KRO18900.1"/>
    <property type="molecule type" value="Genomic_DNA"/>
</dbReference>
<dbReference type="PANTHER" id="PTHR43364">
    <property type="entry name" value="NADH-SPECIFIC METHYLGLYOXAL REDUCTASE-RELATED"/>
    <property type="match status" value="1"/>
</dbReference>
<dbReference type="CDD" id="cd19092">
    <property type="entry name" value="AKR_BsYcsN_EcYdhF-like"/>
    <property type="match status" value="1"/>
</dbReference>
<dbReference type="STRING" id="1293598.IV56_GL000052"/>
<evidence type="ECO:0000313" key="2">
    <source>
        <dbReference type="EMBL" id="KRO18900.1"/>
    </source>
</evidence>
<dbReference type="PATRIC" id="fig|1293598.4.peg.52"/>
<dbReference type="InterPro" id="IPR020471">
    <property type="entry name" value="AKR"/>
</dbReference>
<dbReference type="InterPro" id="IPR036812">
    <property type="entry name" value="NAD(P)_OxRdtase_dom_sf"/>
</dbReference>
<evidence type="ECO:0000259" key="1">
    <source>
        <dbReference type="Pfam" id="PF00248"/>
    </source>
</evidence>
<dbReference type="GO" id="GO:0005829">
    <property type="term" value="C:cytosol"/>
    <property type="evidence" value="ECO:0007669"/>
    <property type="project" value="TreeGrafter"/>
</dbReference>
<dbReference type="Pfam" id="PF00248">
    <property type="entry name" value="Aldo_ket_red"/>
    <property type="match status" value="1"/>
</dbReference>
<reference evidence="2 3" key="1">
    <citation type="journal article" date="2015" name="Genome Announc.">
        <title>Expanding the biotechnology potential of lactobacilli through comparative genomics of 213 strains and associated genera.</title>
        <authorList>
            <person name="Sun Z."/>
            <person name="Harris H.M."/>
            <person name="McCann A."/>
            <person name="Guo C."/>
            <person name="Argimon S."/>
            <person name="Zhang W."/>
            <person name="Yang X."/>
            <person name="Jeffery I.B."/>
            <person name="Cooney J.C."/>
            <person name="Kagawa T.F."/>
            <person name="Liu W."/>
            <person name="Song Y."/>
            <person name="Salvetti E."/>
            <person name="Wrobel A."/>
            <person name="Rasinkangas P."/>
            <person name="Parkhill J."/>
            <person name="Rea M.C."/>
            <person name="O'Sullivan O."/>
            <person name="Ritari J."/>
            <person name="Douillard F.P."/>
            <person name="Paul Ross R."/>
            <person name="Yang R."/>
            <person name="Briner A.E."/>
            <person name="Felis G.E."/>
            <person name="de Vos W.M."/>
            <person name="Barrangou R."/>
            <person name="Klaenhammer T.R."/>
            <person name="Caufield P.W."/>
            <person name="Cui Y."/>
            <person name="Zhang H."/>
            <person name="O'Toole P.W."/>
        </authorList>
    </citation>
    <scope>NUCLEOTIDE SEQUENCE [LARGE SCALE GENOMIC DNA]</scope>
    <source>
        <strain evidence="2 3">DSM 24301</strain>
    </source>
</reference>
<dbReference type="InterPro" id="IPR050523">
    <property type="entry name" value="AKR_Detox_Biosynth"/>
</dbReference>
<dbReference type="PANTHER" id="PTHR43364:SF1">
    <property type="entry name" value="OXIDOREDUCTASE YDHF"/>
    <property type="match status" value="1"/>
</dbReference>
<dbReference type="PRINTS" id="PR00069">
    <property type="entry name" value="ALDKETRDTASE"/>
</dbReference>
<evidence type="ECO:0000313" key="3">
    <source>
        <dbReference type="Proteomes" id="UP000050969"/>
    </source>
</evidence>
<name>A0A0R2MZU3_9LACO</name>
<accession>A0A0R2MZU3</accession>
<dbReference type="AlphaFoldDB" id="A0A0R2MZU3"/>
<protein>
    <submittedName>
        <fullName evidence="2">Aldo keto reductase</fullName>
    </submittedName>
</protein>
<dbReference type="Proteomes" id="UP000050969">
    <property type="component" value="Unassembled WGS sequence"/>
</dbReference>
<keyword evidence="3" id="KW-1185">Reference proteome</keyword>
<comment type="caution">
    <text evidence="2">The sequence shown here is derived from an EMBL/GenBank/DDBJ whole genome shotgun (WGS) entry which is preliminary data.</text>
</comment>